<dbReference type="RefSeq" id="WP_140602878.1">
    <property type="nucleotide sequence ID" value="NZ_SAWY01000018.1"/>
</dbReference>
<evidence type="ECO:0000313" key="3">
    <source>
        <dbReference type="Proteomes" id="UP000315303"/>
    </source>
</evidence>
<name>A0A502KW23_9GAMM</name>
<keyword evidence="1" id="KW-1133">Transmembrane helix</keyword>
<dbReference type="EMBL" id="SAWY01000018">
    <property type="protein sequence ID" value="TPH15868.1"/>
    <property type="molecule type" value="Genomic_DNA"/>
</dbReference>
<reference evidence="2 3" key="1">
    <citation type="submission" date="2019-01" db="EMBL/GenBank/DDBJ databases">
        <title>Litorilituus lipolytica sp. nov., isolated from intertidal sand of the Yellow Sea in China.</title>
        <authorList>
            <person name="Liu A."/>
        </authorList>
    </citation>
    <scope>NUCLEOTIDE SEQUENCE [LARGE SCALE GENOMIC DNA]</scope>
    <source>
        <strain evidence="2 3">RZ04</strain>
    </source>
</reference>
<dbReference type="Proteomes" id="UP000315303">
    <property type="component" value="Unassembled WGS sequence"/>
</dbReference>
<keyword evidence="1" id="KW-0812">Transmembrane</keyword>
<gene>
    <name evidence="2" type="ORF">EPA86_07825</name>
</gene>
<organism evidence="2 3">
    <name type="scientific">Litorilituus lipolyticus</name>
    <dbReference type="NCBI Taxonomy" id="2491017"/>
    <lineage>
        <taxon>Bacteria</taxon>
        <taxon>Pseudomonadati</taxon>
        <taxon>Pseudomonadota</taxon>
        <taxon>Gammaproteobacteria</taxon>
        <taxon>Alteromonadales</taxon>
        <taxon>Colwelliaceae</taxon>
        <taxon>Litorilituus</taxon>
    </lineage>
</organism>
<protein>
    <submittedName>
        <fullName evidence="2">Uncharacterized protein</fullName>
    </submittedName>
</protein>
<accession>A0A502KW23</accession>
<comment type="caution">
    <text evidence="2">The sequence shown here is derived from an EMBL/GenBank/DDBJ whole genome shotgun (WGS) entry which is preliminary data.</text>
</comment>
<keyword evidence="1" id="KW-0472">Membrane</keyword>
<proteinExistence type="predicted"/>
<feature type="transmembrane region" description="Helical" evidence="1">
    <location>
        <begin position="6"/>
        <end position="23"/>
    </location>
</feature>
<feature type="transmembrane region" description="Helical" evidence="1">
    <location>
        <begin position="30"/>
        <end position="51"/>
    </location>
</feature>
<dbReference type="OrthoDB" id="6228880at2"/>
<sequence>MEYLTVFFGSLLTVYLLGINSQLVRDKNCIGAFSLAWFISLSNMLYIKVFVMSDEFMLTYLCSALGSGIGIVLSIITYARVHKLLTEKSAKCSAMKTFENNGEQNA</sequence>
<dbReference type="AlphaFoldDB" id="A0A502KW23"/>
<feature type="transmembrane region" description="Helical" evidence="1">
    <location>
        <begin position="57"/>
        <end position="79"/>
    </location>
</feature>
<evidence type="ECO:0000313" key="2">
    <source>
        <dbReference type="EMBL" id="TPH15868.1"/>
    </source>
</evidence>
<evidence type="ECO:0000256" key="1">
    <source>
        <dbReference type="SAM" id="Phobius"/>
    </source>
</evidence>
<keyword evidence="3" id="KW-1185">Reference proteome</keyword>